<evidence type="ECO:0000256" key="5">
    <source>
        <dbReference type="ARBA" id="ARBA00022840"/>
    </source>
</evidence>
<feature type="binding site" evidence="9">
    <location>
        <position position="21"/>
    </location>
    <ligand>
        <name>ATP</name>
        <dbReference type="ChEBI" id="CHEBI:30616"/>
    </ligand>
</feature>
<dbReference type="PRINTS" id="PR01020">
    <property type="entry name" value="LPSBIOSNTHSS"/>
</dbReference>
<dbReference type="SUPFAM" id="SSF52374">
    <property type="entry name" value="Nucleotidylyl transferase"/>
    <property type="match status" value="1"/>
</dbReference>
<keyword evidence="2 9" id="KW-0808">Transferase</keyword>
<feature type="binding site" evidence="9">
    <location>
        <position position="13"/>
    </location>
    <ligand>
        <name>substrate</name>
    </ligand>
</feature>
<comment type="cofactor">
    <cofactor evidence="9">
        <name>Mg(2+)</name>
        <dbReference type="ChEBI" id="CHEBI:18420"/>
    </cofactor>
</comment>
<comment type="pathway">
    <text evidence="9">Cofactor biosynthesis; coenzyme A biosynthesis; CoA from (R)-pantothenate: step 4/5.</text>
</comment>
<evidence type="ECO:0000256" key="6">
    <source>
        <dbReference type="ARBA" id="ARBA00022842"/>
    </source>
</evidence>
<feature type="binding site" evidence="9">
    <location>
        <position position="102"/>
    </location>
    <ligand>
        <name>ATP</name>
        <dbReference type="ChEBI" id="CHEBI:30616"/>
    </ligand>
</feature>
<dbReference type="UniPathway" id="UPA00241">
    <property type="reaction ID" value="UER00355"/>
</dbReference>
<evidence type="ECO:0000256" key="7">
    <source>
        <dbReference type="ARBA" id="ARBA00022993"/>
    </source>
</evidence>
<evidence type="ECO:0000256" key="3">
    <source>
        <dbReference type="ARBA" id="ARBA00022695"/>
    </source>
</evidence>
<dbReference type="InterPro" id="IPR001980">
    <property type="entry name" value="PPAT"/>
</dbReference>
<dbReference type="PANTHER" id="PTHR21342">
    <property type="entry name" value="PHOSPHOPANTETHEINE ADENYLYLTRANSFERASE"/>
    <property type="match status" value="1"/>
</dbReference>
<dbReference type="EMBL" id="FOWD01000027">
    <property type="protein sequence ID" value="SFO44851.1"/>
    <property type="molecule type" value="Genomic_DNA"/>
</dbReference>
<comment type="subcellular location">
    <subcellularLocation>
        <location evidence="9">Cytoplasm</location>
    </subcellularLocation>
</comment>
<name>A0A1I5HAK1_9FIRM</name>
<evidence type="ECO:0000259" key="10">
    <source>
        <dbReference type="Pfam" id="PF01467"/>
    </source>
</evidence>
<keyword evidence="6 9" id="KW-0460">Magnesium</keyword>
<dbReference type="NCBIfam" id="TIGR01510">
    <property type="entry name" value="coaD_prev_kdtB"/>
    <property type="match status" value="1"/>
</dbReference>
<evidence type="ECO:0000256" key="8">
    <source>
        <dbReference type="ARBA" id="ARBA00029346"/>
    </source>
</evidence>
<keyword evidence="7 9" id="KW-0173">Coenzyme A biosynthesis</keyword>
<keyword evidence="1 9" id="KW-0963">Cytoplasm</keyword>
<feature type="site" description="Transition state stabilizer" evidence="9">
    <location>
        <position position="21"/>
    </location>
</feature>
<evidence type="ECO:0000313" key="12">
    <source>
        <dbReference type="Proteomes" id="UP000198806"/>
    </source>
</evidence>
<accession>A0A1I5HAK1</accession>
<evidence type="ECO:0000313" key="11">
    <source>
        <dbReference type="EMBL" id="SFO44851.1"/>
    </source>
</evidence>
<dbReference type="NCBIfam" id="TIGR00125">
    <property type="entry name" value="cyt_tran_rel"/>
    <property type="match status" value="1"/>
</dbReference>
<evidence type="ECO:0000256" key="2">
    <source>
        <dbReference type="ARBA" id="ARBA00022679"/>
    </source>
</evidence>
<dbReference type="EC" id="2.7.7.3" evidence="9"/>
<protein>
    <recommendedName>
        <fullName evidence="9">Phosphopantetheine adenylyltransferase</fullName>
        <ecNumber evidence="9">2.7.7.3</ecNumber>
    </recommendedName>
    <alternativeName>
        <fullName evidence="9">Dephospho-CoA pyrophosphorylase</fullName>
    </alternativeName>
    <alternativeName>
        <fullName evidence="9">Pantetheine-phosphate adenylyltransferase</fullName>
        <shortName evidence="9">PPAT</shortName>
    </alternativeName>
</protein>
<dbReference type="RefSeq" id="WP_330392427.1">
    <property type="nucleotide sequence ID" value="NZ_BAABFM010000002.1"/>
</dbReference>
<comment type="function">
    <text evidence="9">Reversibly transfers an adenylyl group from ATP to 4'-phosphopantetheine, yielding dephospho-CoA (dPCoA) and pyrophosphate.</text>
</comment>
<dbReference type="InterPro" id="IPR014729">
    <property type="entry name" value="Rossmann-like_a/b/a_fold"/>
</dbReference>
<dbReference type="CDD" id="cd02163">
    <property type="entry name" value="PPAT"/>
    <property type="match status" value="1"/>
</dbReference>
<evidence type="ECO:0000256" key="1">
    <source>
        <dbReference type="ARBA" id="ARBA00022490"/>
    </source>
</evidence>
<dbReference type="GO" id="GO:0005737">
    <property type="term" value="C:cytoplasm"/>
    <property type="evidence" value="ECO:0007669"/>
    <property type="project" value="UniProtKB-SubCell"/>
</dbReference>
<dbReference type="Pfam" id="PF01467">
    <property type="entry name" value="CTP_transf_like"/>
    <property type="match status" value="1"/>
</dbReference>
<dbReference type="Gene3D" id="3.40.50.620">
    <property type="entry name" value="HUPs"/>
    <property type="match status" value="1"/>
</dbReference>
<comment type="catalytic activity">
    <reaction evidence="8 9">
        <text>(R)-4'-phosphopantetheine + ATP + H(+) = 3'-dephospho-CoA + diphosphate</text>
        <dbReference type="Rhea" id="RHEA:19801"/>
        <dbReference type="ChEBI" id="CHEBI:15378"/>
        <dbReference type="ChEBI" id="CHEBI:30616"/>
        <dbReference type="ChEBI" id="CHEBI:33019"/>
        <dbReference type="ChEBI" id="CHEBI:57328"/>
        <dbReference type="ChEBI" id="CHEBI:61723"/>
        <dbReference type="EC" id="2.7.7.3"/>
    </reaction>
</comment>
<organism evidence="11 12">
    <name type="scientific">Anaerocolumna aminovalerica</name>
    <dbReference type="NCBI Taxonomy" id="1527"/>
    <lineage>
        <taxon>Bacteria</taxon>
        <taxon>Bacillati</taxon>
        <taxon>Bacillota</taxon>
        <taxon>Clostridia</taxon>
        <taxon>Lachnospirales</taxon>
        <taxon>Lachnospiraceae</taxon>
        <taxon>Anaerocolumna</taxon>
    </lineage>
</organism>
<feature type="binding site" evidence="9">
    <location>
        <begin position="92"/>
        <end position="94"/>
    </location>
    <ligand>
        <name>ATP</name>
        <dbReference type="ChEBI" id="CHEBI:30616"/>
    </ligand>
</feature>
<feature type="binding site" evidence="9">
    <location>
        <begin position="13"/>
        <end position="14"/>
    </location>
    <ligand>
        <name>ATP</name>
        <dbReference type="ChEBI" id="CHEBI:30616"/>
    </ligand>
</feature>
<dbReference type="HAMAP" id="MF_00151">
    <property type="entry name" value="PPAT_bact"/>
    <property type="match status" value="1"/>
</dbReference>
<dbReference type="STRING" id="1527.SAMN04489757_12721"/>
<dbReference type="GO" id="GO:0015937">
    <property type="term" value="P:coenzyme A biosynthetic process"/>
    <property type="evidence" value="ECO:0007669"/>
    <property type="project" value="UniProtKB-UniRule"/>
</dbReference>
<dbReference type="GO" id="GO:0005524">
    <property type="term" value="F:ATP binding"/>
    <property type="evidence" value="ECO:0007669"/>
    <property type="project" value="UniProtKB-KW"/>
</dbReference>
<feature type="binding site" evidence="9">
    <location>
        <begin position="127"/>
        <end position="133"/>
    </location>
    <ligand>
        <name>ATP</name>
        <dbReference type="ChEBI" id="CHEBI:30616"/>
    </ligand>
</feature>
<reference evidence="11 12" key="1">
    <citation type="submission" date="2016-10" db="EMBL/GenBank/DDBJ databases">
        <authorList>
            <person name="de Groot N.N."/>
        </authorList>
    </citation>
    <scope>NUCLEOTIDE SEQUENCE [LARGE SCALE GENOMIC DNA]</scope>
    <source>
        <strain evidence="11 12">DSM 1283</strain>
    </source>
</reference>
<keyword evidence="3 9" id="KW-0548">Nucleotidyltransferase</keyword>
<comment type="subunit">
    <text evidence="9">Homohexamer.</text>
</comment>
<keyword evidence="4 9" id="KW-0547">Nucleotide-binding</keyword>
<evidence type="ECO:0000256" key="4">
    <source>
        <dbReference type="ARBA" id="ARBA00022741"/>
    </source>
</evidence>
<dbReference type="GO" id="GO:0004595">
    <property type="term" value="F:pantetheine-phosphate adenylyltransferase activity"/>
    <property type="evidence" value="ECO:0007669"/>
    <property type="project" value="UniProtKB-UniRule"/>
</dbReference>
<gene>
    <name evidence="9" type="primary">coaD</name>
    <name evidence="11" type="ORF">SAMN04489757_12721</name>
</gene>
<dbReference type="PANTHER" id="PTHR21342:SF1">
    <property type="entry name" value="PHOSPHOPANTETHEINE ADENYLYLTRANSFERASE"/>
    <property type="match status" value="1"/>
</dbReference>
<evidence type="ECO:0000256" key="9">
    <source>
        <dbReference type="HAMAP-Rule" id="MF_00151"/>
    </source>
</evidence>
<dbReference type="AlphaFoldDB" id="A0A1I5HAK1"/>
<feature type="binding site" evidence="9">
    <location>
        <position position="91"/>
    </location>
    <ligand>
        <name>substrate</name>
    </ligand>
</feature>
<feature type="binding site" evidence="9">
    <location>
        <position position="45"/>
    </location>
    <ligand>
        <name>substrate</name>
    </ligand>
</feature>
<comment type="similarity">
    <text evidence="9">Belongs to the bacterial CoaD family.</text>
</comment>
<proteinExistence type="inferred from homology"/>
<feature type="binding site" evidence="9">
    <location>
        <position position="77"/>
    </location>
    <ligand>
        <name>substrate</name>
    </ligand>
</feature>
<dbReference type="InterPro" id="IPR004821">
    <property type="entry name" value="Cyt_trans-like"/>
</dbReference>
<keyword evidence="12" id="KW-1185">Reference proteome</keyword>
<dbReference type="Proteomes" id="UP000198806">
    <property type="component" value="Unassembled WGS sequence"/>
</dbReference>
<feature type="domain" description="Cytidyltransferase-like" evidence="10">
    <location>
        <begin position="9"/>
        <end position="137"/>
    </location>
</feature>
<keyword evidence="5 9" id="KW-0067">ATP-binding</keyword>
<sequence>MGVNMRIGIYPGSFDPVTFGHLDIILRSSQLVDTLIIGVLKNSNKVPLFTTEERVELLREVTKDIPNVIIEAYDGLLVDYAREKSASVIFRGLRVVTDFEYELQLAQTNHKLNPDVDTVFLTTSVQYSYLSSSTVREIASYGGNVEQFVPTCVVQAIQDKFKKLRRD</sequence>